<keyword evidence="2" id="KW-1185">Reference proteome</keyword>
<protein>
    <recommendedName>
        <fullName evidence="3">GrpB family protein</fullName>
    </recommendedName>
</protein>
<sequence>MTNRKITVVDYQADWVNKFTDEKALLIQAIGNIALNIEHIGSTSVPGLAAKPIIDILVEVTDLNRLDTKSNEMVALGYNIKGENGISGRRYFQKGDNQRSHHLHAFNQNDPHLMRHRAFRDYLLAHSNVAQQYAKIKTQAAHQCQHDTNMYMALKNDFIQHHETKAINWYQLMAR</sequence>
<dbReference type="Gene3D" id="3.30.460.10">
    <property type="entry name" value="Beta Polymerase, domain 2"/>
    <property type="match status" value="1"/>
</dbReference>
<dbReference type="PANTHER" id="PTHR34822">
    <property type="entry name" value="GRPB DOMAIN PROTEIN (AFU_ORTHOLOGUE AFUA_1G01530)"/>
    <property type="match status" value="1"/>
</dbReference>
<evidence type="ECO:0008006" key="3">
    <source>
        <dbReference type="Google" id="ProtNLM"/>
    </source>
</evidence>
<evidence type="ECO:0000313" key="2">
    <source>
        <dbReference type="Proteomes" id="UP001157186"/>
    </source>
</evidence>
<gene>
    <name evidence="1" type="ORF">tinsulaeT_02290</name>
</gene>
<dbReference type="EMBL" id="BSST01000001">
    <property type="protein sequence ID" value="GLX76889.1"/>
    <property type="molecule type" value="Genomic_DNA"/>
</dbReference>
<dbReference type="PANTHER" id="PTHR34822:SF1">
    <property type="entry name" value="GRPB FAMILY PROTEIN"/>
    <property type="match status" value="1"/>
</dbReference>
<dbReference type="RefSeq" id="WP_284242678.1">
    <property type="nucleotide sequence ID" value="NZ_BSST01000001.1"/>
</dbReference>
<dbReference type="SUPFAM" id="SSF81301">
    <property type="entry name" value="Nucleotidyltransferase"/>
    <property type="match status" value="1"/>
</dbReference>
<proteinExistence type="predicted"/>
<accession>A0ABQ6GMR0</accession>
<reference evidence="1 2" key="1">
    <citation type="submission" date="2023-03" db="EMBL/GenBank/DDBJ databases">
        <title>Draft genome sequence of Thalassotalea insulae KCTC 62186T.</title>
        <authorList>
            <person name="Sawabe T."/>
        </authorList>
    </citation>
    <scope>NUCLEOTIDE SEQUENCE [LARGE SCALE GENOMIC DNA]</scope>
    <source>
        <strain evidence="1 2">KCTC 62186</strain>
    </source>
</reference>
<evidence type="ECO:0000313" key="1">
    <source>
        <dbReference type="EMBL" id="GLX76889.1"/>
    </source>
</evidence>
<dbReference type="InterPro" id="IPR007344">
    <property type="entry name" value="GrpB/CoaE"/>
</dbReference>
<comment type="caution">
    <text evidence="1">The sequence shown here is derived from an EMBL/GenBank/DDBJ whole genome shotgun (WGS) entry which is preliminary data.</text>
</comment>
<name>A0ABQ6GMR0_9GAMM</name>
<dbReference type="InterPro" id="IPR043519">
    <property type="entry name" value="NT_sf"/>
</dbReference>
<dbReference type="Proteomes" id="UP001157186">
    <property type="component" value="Unassembled WGS sequence"/>
</dbReference>
<organism evidence="1 2">
    <name type="scientific">Thalassotalea insulae</name>
    <dbReference type="NCBI Taxonomy" id="2056778"/>
    <lineage>
        <taxon>Bacteria</taxon>
        <taxon>Pseudomonadati</taxon>
        <taxon>Pseudomonadota</taxon>
        <taxon>Gammaproteobacteria</taxon>
        <taxon>Alteromonadales</taxon>
        <taxon>Colwelliaceae</taxon>
        <taxon>Thalassotalea</taxon>
    </lineage>
</organism>
<dbReference type="Pfam" id="PF04229">
    <property type="entry name" value="GrpB"/>
    <property type="match status" value="1"/>
</dbReference>